<proteinExistence type="predicted"/>
<feature type="region of interest" description="Disordered" evidence="1">
    <location>
        <begin position="123"/>
        <end position="150"/>
    </location>
</feature>
<gene>
    <name evidence="2" type="ORF">HHI36_014791</name>
</gene>
<reference evidence="2 3" key="1">
    <citation type="journal article" date="2021" name="BMC Biol.">
        <title>Horizontally acquired antibacterial genes associated with adaptive radiation of ladybird beetles.</title>
        <authorList>
            <person name="Li H.S."/>
            <person name="Tang X.F."/>
            <person name="Huang Y.H."/>
            <person name="Xu Z.Y."/>
            <person name="Chen M.L."/>
            <person name="Du X.Y."/>
            <person name="Qiu B.Y."/>
            <person name="Chen P.T."/>
            <person name="Zhang W."/>
            <person name="Slipinski A."/>
            <person name="Escalona H.E."/>
            <person name="Waterhouse R.M."/>
            <person name="Zwick A."/>
            <person name="Pang H."/>
        </authorList>
    </citation>
    <scope>NUCLEOTIDE SEQUENCE [LARGE SCALE GENOMIC DNA]</scope>
    <source>
        <strain evidence="2">SYSU2018</strain>
    </source>
</reference>
<evidence type="ECO:0000256" key="1">
    <source>
        <dbReference type="SAM" id="MobiDB-lite"/>
    </source>
</evidence>
<name>A0ABD2N3S5_9CUCU</name>
<protein>
    <submittedName>
        <fullName evidence="2">Uncharacterized protein</fullName>
    </submittedName>
</protein>
<feature type="compositionally biased region" description="Polar residues" evidence="1">
    <location>
        <begin position="123"/>
        <end position="135"/>
    </location>
</feature>
<comment type="caution">
    <text evidence="2">The sequence shown here is derived from an EMBL/GenBank/DDBJ whole genome shotgun (WGS) entry which is preliminary data.</text>
</comment>
<dbReference type="Proteomes" id="UP001516400">
    <property type="component" value="Unassembled WGS sequence"/>
</dbReference>
<dbReference type="AlphaFoldDB" id="A0ABD2N3S5"/>
<evidence type="ECO:0000313" key="3">
    <source>
        <dbReference type="Proteomes" id="UP001516400"/>
    </source>
</evidence>
<sequence>MNHCTSKENCIKKRRTEENDQCPYVDDCKLTCPGIRQGCSGGKKCPRGKNCSSQKSSAPCGRFSKDEDQCVSDCKPILPITIEKIVSCSALQGCATPIIINTANDQCNPRTDLKIQLYIHQLPPTQEKSSGSTGVSKDETDQLRNEGGVHLNSGSKEIIQREIIAEDDLVGESSTDPPEKVIVMEPRLGIEKKRQLESAPPKSIRAPLGHSLEVKSTINGMLNIATDTEEDSKEEHLLIKFDKGTQVTND</sequence>
<keyword evidence="3" id="KW-1185">Reference proteome</keyword>
<evidence type="ECO:0000313" key="2">
    <source>
        <dbReference type="EMBL" id="KAL3273343.1"/>
    </source>
</evidence>
<accession>A0ABD2N3S5</accession>
<organism evidence="2 3">
    <name type="scientific">Cryptolaemus montrouzieri</name>
    <dbReference type="NCBI Taxonomy" id="559131"/>
    <lineage>
        <taxon>Eukaryota</taxon>
        <taxon>Metazoa</taxon>
        <taxon>Ecdysozoa</taxon>
        <taxon>Arthropoda</taxon>
        <taxon>Hexapoda</taxon>
        <taxon>Insecta</taxon>
        <taxon>Pterygota</taxon>
        <taxon>Neoptera</taxon>
        <taxon>Endopterygota</taxon>
        <taxon>Coleoptera</taxon>
        <taxon>Polyphaga</taxon>
        <taxon>Cucujiformia</taxon>
        <taxon>Coccinelloidea</taxon>
        <taxon>Coccinellidae</taxon>
        <taxon>Scymninae</taxon>
        <taxon>Scymnini</taxon>
        <taxon>Cryptolaemus</taxon>
    </lineage>
</organism>
<dbReference type="EMBL" id="JABFTP020000062">
    <property type="protein sequence ID" value="KAL3273343.1"/>
    <property type="molecule type" value="Genomic_DNA"/>
</dbReference>